<evidence type="ECO:0000256" key="1">
    <source>
        <dbReference type="SAM" id="MobiDB-lite"/>
    </source>
</evidence>
<feature type="domain" description="Transposase-associated" evidence="2">
    <location>
        <begin position="5"/>
        <end position="80"/>
    </location>
</feature>
<dbReference type="InterPro" id="IPR029480">
    <property type="entry name" value="Transpos_assoc"/>
</dbReference>
<dbReference type="Pfam" id="PF13963">
    <property type="entry name" value="Transpos_assoc"/>
    <property type="match status" value="1"/>
</dbReference>
<dbReference type="Gene3D" id="2.40.50.140">
    <property type="entry name" value="Nucleic acid-binding proteins"/>
    <property type="match status" value="2"/>
</dbReference>
<feature type="compositionally biased region" description="Polar residues" evidence="1">
    <location>
        <begin position="395"/>
        <end position="405"/>
    </location>
</feature>
<sequence length="422" mass="48062">MDHSHWIYEIGRIHTTYLIGVQSFLKIAEDDRVINGKESILCPCMQCKNFKGFKDTKNIQYHLRRHCFMYNYTCWSRHGESLGSSITESHTVVDNDEEKNDPYTINDNDNFNQIMKADSSGQSNIAQPQIVAVIHKYVASSREPIEITLWEKIAFTYANLLAHVKVIAVSSLKVTNYLGTLQLESTSATIIVIDLAIEGYNKEIKCLKTLSARPSSHYGYQTEDDIRNNQTTIAYILSRNPQAINNHRFSCIARVKEIFANRKWFSRKCTVCNDNMHREGLGMVCKNCIVPQEEIITYCVNGTICDNTGTMPIVFFKDAMTQVPMVDCRKLVINEGYNDPTVLPPQLVELIGQKKMFHFIFKSTETSSIQQTLEVHFTTQPDRETEIIHDENAVSEITSSLTTPQTPAPKASRRHDIQESGT</sequence>
<name>A0AAP0CG43_9ASTR</name>
<dbReference type="AlphaFoldDB" id="A0AAP0CG43"/>
<dbReference type="Proteomes" id="UP001408789">
    <property type="component" value="Unassembled WGS sequence"/>
</dbReference>
<proteinExistence type="predicted"/>
<gene>
    <name evidence="3" type="ORF">SSX86_030008</name>
</gene>
<evidence type="ECO:0000313" key="4">
    <source>
        <dbReference type="Proteomes" id="UP001408789"/>
    </source>
</evidence>
<evidence type="ECO:0000313" key="3">
    <source>
        <dbReference type="EMBL" id="KAK9053375.1"/>
    </source>
</evidence>
<accession>A0AAP0CG43</accession>
<dbReference type="PANTHER" id="PTHR47165">
    <property type="entry name" value="OS03G0429900 PROTEIN"/>
    <property type="match status" value="1"/>
</dbReference>
<keyword evidence="4" id="KW-1185">Reference proteome</keyword>
<dbReference type="EMBL" id="JBCNJP010000027">
    <property type="protein sequence ID" value="KAK9053375.1"/>
    <property type="molecule type" value="Genomic_DNA"/>
</dbReference>
<dbReference type="SUPFAM" id="SSF50249">
    <property type="entry name" value="Nucleic acid-binding proteins"/>
    <property type="match status" value="1"/>
</dbReference>
<dbReference type="InterPro" id="IPR012340">
    <property type="entry name" value="NA-bd_OB-fold"/>
</dbReference>
<dbReference type="PANTHER" id="PTHR47165:SF4">
    <property type="entry name" value="OS03G0429900 PROTEIN"/>
    <property type="match status" value="1"/>
</dbReference>
<feature type="region of interest" description="Disordered" evidence="1">
    <location>
        <begin position="394"/>
        <end position="422"/>
    </location>
</feature>
<reference evidence="3 4" key="1">
    <citation type="submission" date="2024-04" db="EMBL/GenBank/DDBJ databases">
        <title>The reference genome of an endangered Asteraceae, Deinandra increscens subsp. villosa, native to the Central Coast of California.</title>
        <authorList>
            <person name="Guilliams M."/>
            <person name="Hasenstab-Lehman K."/>
            <person name="Meyer R."/>
            <person name="Mcevoy S."/>
        </authorList>
    </citation>
    <scope>NUCLEOTIDE SEQUENCE [LARGE SCALE GENOMIC DNA]</scope>
    <source>
        <tissue evidence="3">Leaf</tissue>
    </source>
</reference>
<protein>
    <recommendedName>
        <fullName evidence="2">Transposase-associated domain-containing protein</fullName>
    </recommendedName>
</protein>
<organism evidence="3 4">
    <name type="scientific">Deinandra increscens subsp. villosa</name>
    <dbReference type="NCBI Taxonomy" id="3103831"/>
    <lineage>
        <taxon>Eukaryota</taxon>
        <taxon>Viridiplantae</taxon>
        <taxon>Streptophyta</taxon>
        <taxon>Embryophyta</taxon>
        <taxon>Tracheophyta</taxon>
        <taxon>Spermatophyta</taxon>
        <taxon>Magnoliopsida</taxon>
        <taxon>eudicotyledons</taxon>
        <taxon>Gunneridae</taxon>
        <taxon>Pentapetalae</taxon>
        <taxon>asterids</taxon>
        <taxon>campanulids</taxon>
        <taxon>Asterales</taxon>
        <taxon>Asteraceae</taxon>
        <taxon>Asteroideae</taxon>
        <taxon>Heliantheae alliance</taxon>
        <taxon>Madieae</taxon>
        <taxon>Madiinae</taxon>
        <taxon>Deinandra</taxon>
    </lineage>
</organism>
<evidence type="ECO:0000259" key="2">
    <source>
        <dbReference type="Pfam" id="PF13963"/>
    </source>
</evidence>
<comment type="caution">
    <text evidence="3">The sequence shown here is derived from an EMBL/GenBank/DDBJ whole genome shotgun (WGS) entry which is preliminary data.</text>
</comment>